<evidence type="ECO:0000313" key="2">
    <source>
        <dbReference type="Proteomes" id="UP000008641"/>
    </source>
</evidence>
<proteinExistence type="predicted"/>
<organism evidence="1 2">
    <name type="scientific">Weeksella virosa (strain ATCC 43766 / DSM 16922 / JCM 21250 / CCUG 30538 / CDC 9751 / IAM 14551 / NBRC 16016 / NCTC 11634 / CL345/78)</name>
    <dbReference type="NCBI Taxonomy" id="865938"/>
    <lineage>
        <taxon>Bacteria</taxon>
        <taxon>Pseudomonadati</taxon>
        <taxon>Bacteroidota</taxon>
        <taxon>Flavobacteriia</taxon>
        <taxon>Flavobacteriales</taxon>
        <taxon>Weeksellaceae</taxon>
        <taxon>Weeksella</taxon>
    </lineage>
</organism>
<keyword evidence="1" id="KW-0808">Transferase</keyword>
<dbReference type="EMBL" id="CP002455">
    <property type="protein sequence ID" value="ADX68057.1"/>
    <property type="molecule type" value="Genomic_DNA"/>
</dbReference>
<dbReference type="OrthoDB" id="1094459at2"/>
<dbReference type="HOGENOM" id="CLU_028014_4_2_10"/>
<accession>F0NXY9</accession>
<gene>
    <name evidence="1" type="ordered locus">Weevi_1354</name>
</gene>
<reference evidence="1 2" key="1">
    <citation type="journal article" date="2011" name="Stand. Genomic Sci.">
        <title>Complete genome sequence of Weeksella virosa type strain (9751).</title>
        <authorList>
            <person name="Lang E."/>
            <person name="Teshima H."/>
            <person name="Lucas S."/>
            <person name="Lapidus A."/>
            <person name="Hammon N."/>
            <person name="Deshpande S."/>
            <person name="Nolan M."/>
            <person name="Cheng J.F."/>
            <person name="Pitluck S."/>
            <person name="Liolios K."/>
            <person name="Pagani I."/>
            <person name="Mikhailova N."/>
            <person name="Ivanova N."/>
            <person name="Mavromatis K."/>
            <person name="Pati A."/>
            <person name="Tapia R."/>
            <person name="Han C."/>
            <person name="Goodwin L."/>
            <person name="Chen A."/>
            <person name="Palaniappan K."/>
            <person name="Land M."/>
            <person name="Hauser L."/>
            <person name="Chang Y.J."/>
            <person name="Jeffries C.D."/>
            <person name="Brambilla E.M."/>
            <person name="Kopitz M."/>
            <person name="Rohde M."/>
            <person name="Goker M."/>
            <person name="Tindall B.J."/>
            <person name="Detter J.C."/>
            <person name="Woyke T."/>
            <person name="Bristow J."/>
            <person name="Eisen J.A."/>
            <person name="Markowitz V."/>
            <person name="Hugenholtz P."/>
            <person name="Klenk H.P."/>
            <person name="Kyrpides N.C."/>
        </authorList>
    </citation>
    <scope>NUCLEOTIDE SEQUENCE [LARGE SCALE GENOMIC DNA]</scope>
    <source>
        <strain evidence="2">ATCC 43766 / DSM 16922 / JCM 21250 / NBRC 16016 / NCTC 11634 / CL345/78</strain>
    </source>
</reference>
<evidence type="ECO:0000313" key="1">
    <source>
        <dbReference type="EMBL" id="ADX68057.1"/>
    </source>
</evidence>
<protein>
    <submittedName>
        <fullName evidence="1">Mannosyltransferase</fullName>
    </submittedName>
</protein>
<keyword evidence="2" id="KW-1185">Reference proteome</keyword>
<dbReference type="eggNOG" id="COG0438">
    <property type="taxonomic scope" value="Bacteria"/>
</dbReference>
<dbReference type="STRING" id="865938.Weevi_1354"/>
<reference evidence="2" key="2">
    <citation type="journal article" date="2011" name="Stand. Genomic Sci.">
        <title>Complete genome sequence of Weeksella virosa type strain (9751T).</title>
        <authorList>
            <person name="Lang E."/>
            <person name="Teshima H."/>
            <person name="Lucas S."/>
            <person name="Lapidus A."/>
            <person name="Hammon N."/>
            <person name="Deshpande S."/>
            <person name="Nolan M."/>
            <person name="Cheng J."/>
            <person name="Pitluck S."/>
            <person name="Liolios K."/>
            <person name="Pagani I."/>
            <person name="Mikhailova N."/>
            <person name="Ivanova N."/>
            <person name="Mavromatis K."/>
            <person name="Pati A."/>
            <person name="Tapia R."/>
            <person name="Han C."/>
            <person name="Goodwin L."/>
            <person name="Chen A."/>
            <person name="Palaniappan K."/>
            <person name="Land M."/>
            <person name="Hauser L."/>
            <person name="Chang Y."/>
            <person name="Jeffries C."/>
            <person name="Brambilla E."/>
            <person name="Kopitz M."/>
            <person name="Rohde M."/>
            <person name="Goker M."/>
            <person name="Tindall B."/>
            <person name="Detter J."/>
            <person name="Woyke T."/>
            <person name="Bristow J."/>
            <person name="Eisen J."/>
            <person name="Markowitz V."/>
            <person name="Hugenholtz P."/>
            <person name="Klenk H."/>
            <person name="Kyrpides N."/>
        </authorList>
    </citation>
    <scope>NUCLEOTIDE SEQUENCE [LARGE SCALE GENOMIC DNA]</scope>
    <source>
        <strain evidence="2">ATCC 43766 / DSM 16922 / JCM 21250 / NBRC 16016 / NCTC 11634 / CL345/78</strain>
    </source>
</reference>
<keyword evidence="1" id="KW-0328">Glycosyltransferase</keyword>
<dbReference type="AlphaFoldDB" id="F0NXY9"/>
<dbReference type="GO" id="GO:0016757">
    <property type="term" value="F:glycosyltransferase activity"/>
    <property type="evidence" value="ECO:0007669"/>
    <property type="project" value="UniProtKB-KW"/>
</dbReference>
<sequence length="373" mass="44071">MYRDITLHFVSMDKPYPPNYGGVIDVFFKLKSFYDLGVKIYLHVFGFDKKLPKELAQYAEKVFYYPIKQYPKYFFRKEPFSVASRNGKCLLENLLSIKAPIFFESMKTTDVLRFPGLEDYPKFLRLHNIEQNYFDGLSRTETNPIKKQLFHQESKKFIRYEAILGQFDEVFTLSNFEQNYIKKTYNKGTFVPVFHGNEKFSNLKGFGEFALYHGDLRAADNRAAVTFLIDVFSQTDYPLWIASSIKEDWVKKQIGNRPNIRFVRLRDFQHLIELFHRAHFNLSWSFQESGTKLKVVNALFNSRFSVINHNVIDDKRIAKMCVQVTTKEELLQVIEDLRNRGFDASDDYRLTLETYLSDRNNAEKILDSIFSYL</sequence>
<name>F0NXY9_WEEVC</name>
<dbReference type="KEGG" id="wvi:Weevi_1354"/>
<dbReference type="Proteomes" id="UP000008641">
    <property type="component" value="Chromosome"/>
</dbReference>
<dbReference type="RefSeq" id="WP_013598446.1">
    <property type="nucleotide sequence ID" value="NC_015144.1"/>
</dbReference>